<sequence length="136" mass="15238">MSDRNDKLTTVDECDLRKHDVESVEDLSILERPESHVDLVNSHIAKKPRGGVPYVGIINGNATAEDVIMHPQHARVLASSSNNTSYFEEDLSLNIDDVVMFDDDCVLTDDGVFLTIKFSERVHEQIDKSLKNSIIV</sequence>
<evidence type="ECO:0000313" key="2">
    <source>
        <dbReference type="Proteomes" id="UP001472677"/>
    </source>
</evidence>
<comment type="caution">
    <text evidence="1">The sequence shown here is derived from an EMBL/GenBank/DDBJ whole genome shotgun (WGS) entry which is preliminary data.</text>
</comment>
<proteinExistence type="predicted"/>
<evidence type="ECO:0000313" key="1">
    <source>
        <dbReference type="EMBL" id="KAK8525957.1"/>
    </source>
</evidence>
<keyword evidence="2" id="KW-1185">Reference proteome</keyword>
<dbReference type="EMBL" id="JBBPBM010000039">
    <property type="protein sequence ID" value="KAK8525957.1"/>
    <property type="molecule type" value="Genomic_DNA"/>
</dbReference>
<reference evidence="1 2" key="1">
    <citation type="journal article" date="2024" name="G3 (Bethesda)">
        <title>Genome assembly of Hibiscus sabdariffa L. provides insights into metabolisms of medicinal natural products.</title>
        <authorList>
            <person name="Kim T."/>
        </authorList>
    </citation>
    <scope>NUCLEOTIDE SEQUENCE [LARGE SCALE GENOMIC DNA]</scope>
    <source>
        <strain evidence="1">TK-2024</strain>
        <tissue evidence="1">Old leaves</tissue>
    </source>
</reference>
<dbReference type="Proteomes" id="UP001472677">
    <property type="component" value="Unassembled WGS sequence"/>
</dbReference>
<protein>
    <submittedName>
        <fullName evidence="1">Uncharacterized protein</fullName>
    </submittedName>
</protein>
<organism evidence="1 2">
    <name type="scientific">Hibiscus sabdariffa</name>
    <name type="common">roselle</name>
    <dbReference type="NCBI Taxonomy" id="183260"/>
    <lineage>
        <taxon>Eukaryota</taxon>
        <taxon>Viridiplantae</taxon>
        <taxon>Streptophyta</taxon>
        <taxon>Embryophyta</taxon>
        <taxon>Tracheophyta</taxon>
        <taxon>Spermatophyta</taxon>
        <taxon>Magnoliopsida</taxon>
        <taxon>eudicotyledons</taxon>
        <taxon>Gunneridae</taxon>
        <taxon>Pentapetalae</taxon>
        <taxon>rosids</taxon>
        <taxon>malvids</taxon>
        <taxon>Malvales</taxon>
        <taxon>Malvaceae</taxon>
        <taxon>Malvoideae</taxon>
        <taxon>Hibiscus</taxon>
    </lineage>
</organism>
<accession>A0ABR2CY62</accession>
<name>A0ABR2CY62_9ROSI</name>
<gene>
    <name evidence="1" type="ORF">V6N12_020441</name>
</gene>